<dbReference type="PROSITE" id="PS01332">
    <property type="entry name" value="HTH_RRF2_1"/>
    <property type="match status" value="1"/>
</dbReference>
<dbReference type="PANTHER" id="PTHR33221:SF4">
    <property type="entry name" value="HTH-TYPE TRANSCRIPTIONAL REPRESSOR NSRR"/>
    <property type="match status" value="1"/>
</dbReference>
<sequence length="149" mass="16122">MAGAIRITEATSLALHGLTMLAGTEKAVLSVREMAQEMAASEAHLAKVLQRLVKAGLVRSGRGPTGGFSLAKPKEEINLLDIYEAMEGPLISGCYLNHTECMFAECIFGNMLDQLTKEFRNYLASRDLNSFAGALRCKQKGDSHDTTNA</sequence>
<dbReference type="GO" id="GO:0003700">
    <property type="term" value="F:DNA-binding transcription factor activity"/>
    <property type="evidence" value="ECO:0007669"/>
    <property type="project" value="TreeGrafter"/>
</dbReference>
<evidence type="ECO:0000256" key="3">
    <source>
        <dbReference type="ARBA" id="ARBA00040173"/>
    </source>
</evidence>
<dbReference type="InterPro" id="IPR030489">
    <property type="entry name" value="TR_Rrf2-type_CS"/>
</dbReference>
<dbReference type="PANTHER" id="PTHR33221">
    <property type="entry name" value="WINGED HELIX-TURN-HELIX TRANSCRIPTIONAL REGULATOR, RRF2 FAMILY"/>
    <property type="match status" value="1"/>
</dbReference>
<dbReference type="InterPro" id="IPR000944">
    <property type="entry name" value="Tscrpt_reg_Rrf2"/>
</dbReference>
<dbReference type="EMBL" id="SLXT01000007">
    <property type="protein sequence ID" value="TCP64945.1"/>
    <property type="molecule type" value="Genomic_DNA"/>
</dbReference>
<gene>
    <name evidence="4" type="ORF">EDD73_10715</name>
</gene>
<dbReference type="NCBIfam" id="TIGR00738">
    <property type="entry name" value="rrf2_super"/>
    <property type="match status" value="1"/>
</dbReference>
<keyword evidence="1" id="KW-0238">DNA-binding</keyword>
<dbReference type="AlphaFoldDB" id="A0A4R2S0T9"/>
<evidence type="ECO:0000313" key="5">
    <source>
        <dbReference type="Proteomes" id="UP000294813"/>
    </source>
</evidence>
<dbReference type="SUPFAM" id="SSF46785">
    <property type="entry name" value="Winged helix' DNA-binding domain"/>
    <property type="match status" value="1"/>
</dbReference>
<dbReference type="RefSeq" id="WP_131918689.1">
    <property type="nucleotide sequence ID" value="NZ_JAOQNU010000007.1"/>
</dbReference>
<protein>
    <recommendedName>
        <fullName evidence="3">HTH-type transcriptional regulator NsrR</fullName>
    </recommendedName>
</protein>
<dbReference type="InterPro" id="IPR036388">
    <property type="entry name" value="WH-like_DNA-bd_sf"/>
</dbReference>
<dbReference type="OrthoDB" id="9808360at2"/>
<organism evidence="4 5">
    <name type="scientific">Heliophilum fasciatum</name>
    <dbReference type="NCBI Taxonomy" id="35700"/>
    <lineage>
        <taxon>Bacteria</taxon>
        <taxon>Bacillati</taxon>
        <taxon>Bacillota</taxon>
        <taxon>Clostridia</taxon>
        <taxon>Eubacteriales</taxon>
        <taxon>Heliobacteriaceae</taxon>
        <taxon>Heliophilum</taxon>
    </lineage>
</organism>
<dbReference type="Pfam" id="PF02082">
    <property type="entry name" value="Rrf2"/>
    <property type="match status" value="1"/>
</dbReference>
<accession>A0A4R2S0T9</accession>
<keyword evidence="5" id="KW-1185">Reference proteome</keyword>
<evidence type="ECO:0000313" key="4">
    <source>
        <dbReference type="EMBL" id="TCP64945.1"/>
    </source>
</evidence>
<dbReference type="PROSITE" id="PS51197">
    <property type="entry name" value="HTH_RRF2_2"/>
    <property type="match status" value="1"/>
</dbReference>
<name>A0A4R2S0T9_9FIRM</name>
<dbReference type="InterPro" id="IPR036390">
    <property type="entry name" value="WH_DNA-bd_sf"/>
</dbReference>
<dbReference type="Proteomes" id="UP000294813">
    <property type="component" value="Unassembled WGS sequence"/>
</dbReference>
<reference evidence="4 5" key="1">
    <citation type="submission" date="2019-03" db="EMBL/GenBank/DDBJ databases">
        <title>Genomic Encyclopedia of Type Strains, Phase IV (KMG-IV): sequencing the most valuable type-strain genomes for metagenomic binning, comparative biology and taxonomic classification.</title>
        <authorList>
            <person name="Goeker M."/>
        </authorList>
    </citation>
    <scope>NUCLEOTIDE SEQUENCE [LARGE SCALE GENOMIC DNA]</scope>
    <source>
        <strain evidence="4 5">DSM 11170</strain>
    </source>
</reference>
<evidence type="ECO:0000256" key="1">
    <source>
        <dbReference type="ARBA" id="ARBA00023125"/>
    </source>
</evidence>
<dbReference type="GO" id="GO:0005829">
    <property type="term" value="C:cytosol"/>
    <property type="evidence" value="ECO:0007669"/>
    <property type="project" value="TreeGrafter"/>
</dbReference>
<dbReference type="SMR" id="A0A4R2S0T9"/>
<comment type="cofactor">
    <cofactor evidence="2">
        <name>[2Fe-2S] cluster</name>
        <dbReference type="ChEBI" id="CHEBI:190135"/>
    </cofactor>
</comment>
<proteinExistence type="predicted"/>
<comment type="caution">
    <text evidence="4">The sequence shown here is derived from an EMBL/GenBank/DDBJ whole genome shotgun (WGS) entry which is preliminary data.</text>
</comment>
<dbReference type="GO" id="GO:0003677">
    <property type="term" value="F:DNA binding"/>
    <property type="evidence" value="ECO:0007669"/>
    <property type="project" value="UniProtKB-KW"/>
</dbReference>
<evidence type="ECO:0000256" key="2">
    <source>
        <dbReference type="ARBA" id="ARBA00034078"/>
    </source>
</evidence>
<dbReference type="Gene3D" id="1.10.10.10">
    <property type="entry name" value="Winged helix-like DNA-binding domain superfamily/Winged helix DNA-binding domain"/>
    <property type="match status" value="1"/>
</dbReference>